<gene>
    <name evidence="1" type="ORF">S03H2_14388</name>
</gene>
<accession>X1GQ75</accession>
<reference evidence="1" key="1">
    <citation type="journal article" date="2014" name="Front. Microbiol.">
        <title>High frequency of phylogenetically diverse reductive dehalogenase-homologous genes in deep subseafloor sedimentary metagenomes.</title>
        <authorList>
            <person name="Kawai M."/>
            <person name="Futagami T."/>
            <person name="Toyoda A."/>
            <person name="Takaki Y."/>
            <person name="Nishi S."/>
            <person name="Hori S."/>
            <person name="Arai W."/>
            <person name="Tsubouchi T."/>
            <person name="Morono Y."/>
            <person name="Uchiyama I."/>
            <person name="Ito T."/>
            <person name="Fujiyama A."/>
            <person name="Inagaki F."/>
            <person name="Takami H."/>
        </authorList>
    </citation>
    <scope>NUCLEOTIDE SEQUENCE</scope>
    <source>
        <strain evidence="1">Expedition CK06-06</strain>
    </source>
</reference>
<name>X1GQ75_9ZZZZ</name>
<evidence type="ECO:0000313" key="1">
    <source>
        <dbReference type="EMBL" id="GAH43769.1"/>
    </source>
</evidence>
<sequence>LFSSTPYDYKEASHYNVQPVEYWAELFAKEGFTRDVDFNGSFITPWTVRYRKTGHPLHRIVRDYERKFWFLWKENNDLREQIFELQNQIAVHESIPDNLSGGLRSWLRRLFQ</sequence>
<protein>
    <submittedName>
        <fullName evidence="1">Uncharacterized protein</fullName>
    </submittedName>
</protein>
<comment type="caution">
    <text evidence="1">The sequence shown here is derived from an EMBL/GenBank/DDBJ whole genome shotgun (WGS) entry which is preliminary data.</text>
</comment>
<dbReference type="AlphaFoldDB" id="X1GQ75"/>
<organism evidence="1">
    <name type="scientific">marine sediment metagenome</name>
    <dbReference type="NCBI Taxonomy" id="412755"/>
    <lineage>
        <taxon>unclassified sequences</taxon>
        <taxon>metagenomes</taxon>
        <taxon>ecological metagenomes</taxon>
    </lineage>
</organism>
<dbReference type="EMBL" id="BARU01007301">
    <property type="protein sequence ID" value="GAH43769.1"/>
    <property type="molecule type" value="Genomic_DNA"/>
</dbReference>
<feature type="non-terminal residue" evidence="1">
    <location>
        <position position="1"/>
    </location>
</feature>
<proteinExistence type="predicted"/>